<dbReference type="GO" id="GO:0008270">
    <property type="term" value="F:zinc ion binding"/>
    <property type="evidence" value="ECO:0007669"/>
    <property type="project" value="UniProtKB-KW"/>
</dbReference>
<keyword evidence="1" id="KW-0479">Metal-binding</keyword>
<dbReference type="GeneID" id="83220225"/>
<feature type="domain" description="CCHC-type" evidence="3">
    <location>
        <begin position="255"/>
        <end position="270"/>
    </location>
</feature>
<organism evidence="4 5">
    <name type="scientific">Lichtheimia ornata</name>
    <dbReference type="NCBI Taxonomy" id="688661"/>
    <lineage>
        <taxon>Eukaryota</taxon>
        <taxon>Fungi</taxon>
        <taxon>Fungi incertae sedis</taxon>
        <taxon>Mucoromycota</taxon>
        <taxon>Mucoromycotina</taxon>
        <taxon>Mucoromycetes</taxon>
        <taxon>Mucorales</taxon>
        <taxon>Lichtheimiaceae</taxon>
        <taxon>Lichtheimia</taxon>
    </lineage>
</organism>
<dbReference type="Pfam" id="PF00098">
    <property type="entry name" value="zf-CCHC"/>
    <property type="match status" value="1"/>
</dbReference>
<dbReference type="Proteomes" id="UP001234581">
    <property type="component" value="Unassembled WGS sequence"/>
</dbReference>
<dbReference type="AlphaFoldDB" id="A0AAD7XP78"/>
<dbReference type="EMBL" id="JARTCD010000172">
    <property type="protein sequence ID" value="KAJ8651544.1"/>
    <property type="molecule type" value="Genomic_DNA"/>
</dbReference>
<reference evidence="4 5" key="1">
    <citation type="submission" date="2023-03" db="EMBL/GenBank/DDBJ databases">
        <title>Genome sequence of Lichtheimia ornata CBS 291.66.</title>
        <authorList>
            <person name="Mohabir J.T."/>
            <person name="Shea T.P."/>
            <person name="Kurbessoian T."/>
            <person name="Berby B."/>
            <person name="Fontaine J."/>
            <person name="Livny J."/>
            <person name="Gnirke A."/>
            <person name="Stajich J.E."/>
            <person name="Cuomo C.A."/>
        </authorList>
    </citation>
    <scope>NUCLEOTIDE SEQUENCE [LARGE SCALE GENOMIC DNA]</scope>
    <source>
        <strain evidence="4">CBS 291.66</strain>
    </source>
</reference>
<keyword evidence="1" id="KW-0863">Zinc-finger</keyword>
<evidence type="ECO:0000256" key="1">
    <source>
        <dbReference type="PROSITE-ProRule" id="PRU00047"/>
    </source>
</evidence>
<sequence length="376" mass="41647">MGLPDKVQISPGEKPPPDKTITYASALNERDTLILPTSTSLNNPRQVWRRADNPNALLYDLSPFQLSDAQFRLAVGKSPVSKDAHGVIVHRSRKHVIAEVAFNSQEACKKHLDTPISLNDDTKVYGSFPIPDEWDVVKLNLDHIPLYTRDVLCSSLITALQPFGEIVQLGTYLEQNFFTGKGFAYINVNPNPDANSNKALPFIPNELTHCITISRKDGSFPSRMHATWSKMPLYCRYCHHQGHTRIQCPNKPKPRCHHCQELGHLRKDCPVRHGSAPLPNNNIAISDIPDKDSPTFRLSKSGISKRQRTLSPPQQLHFNFSPTLSKTEKTESNPLTTSAPPDPVLLADPPGNKATSMDISSPPPPSSAAPTDDMVP</sequence>
<dbReference type="PROSITE" id="PS50158">
    <property type="entry name" value="ZF_CCHC"/>
    <property type="match status" value="1"/>
</dbReference>
<protein>
    <recommendedName>
        <fullName evidence="3">CCHC-type domain-containing protein</fullName>
    </recommendedName>
</protein>
<keyword evidence="5" id="KW-1185">Reference proteome</keyword>
<proteinExistence type="predicted"/>
<comment type="caution">
    <text evidence="4">The sequence shown here is derived from an EMBL/GenBank/DDBJ whole genome shotgun (WGS) entry which is preliminary data.</text>
</comment>
<dbReference type="InterPro" id="IPR001878">
    <property type="entry name" value="Znf_CCHC"/>
</dbReference>
<dbReference type="InterPro" id="IPR036875">
    <property type="entry name" value="Znf_CCHC_sf"/>
</dbReference>
<dbReference type="SMART" id="SM00343">
    <property type="entry name" value="ZnF_C2HC"/>
    <property type="match status" value="2"/>
</dbReference>
<evidence type="ECO:0000313" key="5">
    <source>
        <dbReference type="Proteomes" id="UP001234581"/>
    </source>
</evidence>
<accession>A0AAD7XP78</accession>
<dbReference type="SUPFAM" id="SSF57756">
    <property type="entry name" value="Retrovirus zinc finger-like domains"/>
    <property type="match status" value="1"/>
</dbReference>
<feature type="region of interest" description="Disordered" evidence="2">
    <location>
        <begin position="276"/>
        <end position="376"/>
    </location>
</feature>
<gene>
    <name evidence="4" type="ORF">O0I10_012894</name>
</gene>
<dbReference type="Gene3D" id="4.10.60.10">
    <property type="entry name" value="Zinc finger, CCHC-type"/>
    <property type="match status" value="1"/>
</dbReference>
<evidence type="ECO:0000256" key="2">
    <source>
        <dbReference type="SAM" id="MobiDB-lite"/>
    </source>
</evidence>
<keyword evidence="1" id="KW-0862">Zinc</keyword>
<evidence type="ECO:0000313" key="4">
    <source>
        <dbReference type="EMBL" id="KAJ8651544.1"/>
    </source>
</evidence>
<feature type="compositionally biased region" description="Polar residues" evidence="2">
    <location>
        <begin position="309"/>
        <end position="325"/>
    </location>
</feature>
<dbReference type="RefSeq" id="XP_058336458.1">
    <property type="nucleotide sequence ID" value="XM_058492777.1"/>
</dbReference>
<dbReference type="GO" id="GO:0003676">
    <property type="term" value="F:nucleic acid binding"/>
    <property type="evidence" value="ECO:0007669"/>
    <property type="project" value="InterPro"/>
</dbReference>
<evidence type="ECO:0000259" key="3">
    <source>
        <dbReference type="PROSITE" id="PS50158"/>
    </source>
</evidence>
<name>A0AAD7XP78_9FUNG</name>